<name>A0AAE9EXE9_CAEBR</name>
<dbReference type="AlphaFoldDB" id="A0AAE9EXE9"/>
<dbReference type="EMBL" id="CP092624">
    <property type="protein sequence ID" value="UMM31478.1"/>
    <property type="molecule type" value="Genomic_DNA"/>
</dbReference>
<gene>
    <name evidence="2" type="ORF">L5515_005663</name>
</gene>
<protein>
    <submittedName>
        <fullName evidence="2">Uncharacterized protein</fullName>
    </submittedName>
</protein>
<reference evidence="2 3" key="1">
    <citation type="submission" date="2022-04" db="EMBL/GenBank/DDBJ databases">
        <title>Chromosome-level reference genomes for two strains of Caenorhabditis briggsae: an improved platform for comparative genomics.</title>
        <authorList>
            <person name="Stevens L."/>
            <person name="Andersen E."/>
        </authorList>
    </citation>
    <scope>NUCLEOTIDE SEQUENCE [LARGE SCALE GENOMIC DNA]</scope>
    <source>
        <strain evidence="2">VX34</strain>
        <tissue evidence="2">Whole-organism</tissue>
    </source>
</reference>
<keyword evidence="3" id="KW-1185">Reference proteome</keyword>
<proteinExistence type="predicted"/>
<evidence type="ECO:0000256" key="1">
    <source>
        <dbReference type="SAM" id="MobiDB-lite"/>
    </source>
</evidence>
<evidence type="ECO:0000313" key="2">
    <source>
        <dbReference type="EMBL" id="UMM31478.1"/>
    </source>
</evidence>
<feature type="region of interest" description="Disordered" evidence="1">
    <location>
        <begin position="113"/>
        <end position="156"/>
    </location>
</feature>
<organism evidence="2 3">
    <name type="scientific">Caenorhabditis briggsae</name>
    <dbReference type="NCBI Taxonomy" id="6238"/>
    <lineage>
        <taxon>Eukaryota</taxon>
        <taxon>Metazoa</taxon>
        <taxon>Ecdysozoa</taxon>
        <taxon>Nematoda</taxon>
        <taxon>Chromadorea</taxon>
        <taxon>Rhabditida</taxon>
        <taxon>Rhabditina</taxon>
        <taxon>Rhabditomorpha</taxon>
        <taxon>Rhabditoidea</taxon>
        <taxon>Rhabditidae</taxon>
        <taxon>Peloderinae</taxon>
        <taxon>Caenorhabditis</taxon>
    </lineage>
</organism>
<dbReference type="Proteomes" id="UP000829354">
    <property type="component" value="Chromosome V"/>
</dbReference>
<evidence type="ECO:0000313" key="3">
    <source>
        <dbReference type="Proteomes" id="UP000829354"/>
    </source>
</evidence>
<sequence length="156" mass="17009">MQRYNPLPREFPVEPLFGDEHLDPRAWNGVVPNVHPAPEEPHSLQLESLIFGDTHSVQPMLGFSRCLSASSWSTCPCCRTSILNNSVNPSPKTEALINAILVNNSAKVFYCSDGSSNDETSPSAPTPTPSPPSQKLFPLLLPSSGCHGRSRIEQKT</sequence>
<accession>A0AAE9EXE9</accession>